<dbReference type="RefSeq" id="WP_183908091.1">
    <property type="nucleotide sequence ID" value="NZ_JACHXZ010000001.1"/>
</dbReference>
<reference evidence="2 3" key="1">
    <citation type="submission" date="2020-08" db="EMBL/GenBank/DDBJ databases">
        <title>Genomic Encyclopedia of Type Strains, Phase III (KMG-III): the genomes of soil and plant-associated and newly described type strains.</title>
        <authorList>
            <person name="Whitman W."/>
        </authorList>
    </citation>
    <scope>NUCLEOTIDE SEQUENCE [LARGE SCALE GENOMIC DNA]</scope>
    <source>
        <strain evidence="2 3">CECT 8571</strain>
    </source>
</reference>
<keyword evidence="1" id="KW-0472">Membrane</keyword>
<feature type="transmembrane region" description="Helical" evidence="1">
    <location>
        <begin position="7"/>
        <end position="29"/>
    </location>
</feature>
<evidence type="ECO:0000256" key="1">
    <source>
        <dbReference type="SAM" id="Phobius"/>
    </source>
</evidence>
<comment type="caution">
    <text evidence="2">The sequence shown here is derived from an EMBL/GenBank/DDBJ whole genome shotgun (WGS) entry which is preliminary data.</text>
</comment>
<dbReference type="EMBL" id="JACHXZ010000001">
    <property type="protein sequence ID" value="MBB3167403.1"/>
    <property type="molecule type" value="Genomic_DNA"/>
</dbReference>
<name>A0A839UIP5_9GAMM</name>
<keyword evidence="1" id="KW-0812">Transmembrane</keyword>
<evidence type="ECO:0008006" key="4">
    <source>
        <dbReference type="Google" id="ProtNLM"/>
    </source>
</evidence>
<evidence type="ECO:0000313" key="3">
    <source>
        <dbReference type="Proteomes" id="UP000559987"/>
    </source>
</evidence>
<feature type="transmembrane region" description="Helical" evidence="1">
    <location>
        <begin position="170"/>
        <end position="189"/>
    </location>
</feature>
<dbReference type="AlphaFoldDB" id="A0A839UIP5"/>
<accession>A0A839UIP5</accession>
<proteinExistence type="predicted"/>
<keyword evidence="1" id="KW-1133">Transmembrane helix</keyword>
<protein>
    <recommendedName>
        <fullName evidence="4">DUF4386 domain-containing protein</fullName>
    </recommendedName>
</protein>
<dbReference type="InterPro" id="IPR025495">
    <property type="entry name" value="DUF4386"/>
</dbReference>
<feature type="transmembrane region" description="Helical" evidence="1">
    <location>
        <begin position="195"/>
        <end position="218"/>
    </location>
</feature>
<sequence length="221" mass="23868">MTLQQSGGIAAIIEGLTYIFGIVLFLIVLDPSDYEGAMGRLQFMTENSDRYILGLLVSGFLFSFALVVLVQAMHQRLVSVAPNLTTFATATGYFWAAIVLTSSMIEVVSINALTGLYATDPDAALVLQRSVSVVSGGLGGDIELVGAVWTAIISVIGIKHHIFSRWLNYLGLAVGVAGTLTLLAFFSIFKGNSAFELMTLIFGLGQIPWFIWLGTCLYRNK</sequence>
<feature type="transmembrane region" description="Helical" evidence="1">
    <location>
        <begin position="51"/>
        <end position="72"/>
    </location>
</feature>
<evidence type="ECO:0000313" key="2">
    <source>
        <dbReference type="EMBL" id="MBB3167403.1"/>
    </source>
</evidence>
<dbReference type="Proteomes" id="UP000559987">
    <property type="component" value="Unassembled WGS sequence"/>
</dbReference>
<organism evidence="2 3">
    <name type="scientific">Simiduia aestuariiviva</name>
    <dbReference type="NCBI Taxonomy" id="1510459"/>
    <lineage>
        <taxon>Bacteria</taxon>
        <taxon>Pseudomonadati</taxon>
        <taxon>Pseudomonadota</taxon>
        <taxon>Gammaproteobacteria</taxon>
        <taxon>Cellvibrionales</taxon>
        <taxon>Cellvibrionaceae</taxon>
        <taxon>Simiduia</taxon>
    </lineage>
</organism>
<keyword evidence="3" id="KW-1185">Reference proteome</keyword>
<feature type="transmembrane region" description="Helical" evidence="1">
    <location>
        <begin position="138"/>
        <end position="158"/>
    </location>
</feature>
<dbReference type="Pfam" id="PF14329">
    <property type="entry name" value="DUF4386"/>
    <property type="match status" value="1"/>
</dbReference>
<gene>
    <name evidence="2" type="ORF">FHS30_000579</name>
</gene>